<evidence type="ECO:0000259" key="1">
    <source>
        <dbReference type="SMART" id="SM00065"/>
    </source>
</evidence>
<gene>
    <name evidence="2" type="ordered locus">Dtpsy_0480</name>
</gene>
<accession>A0A9J9U9X2</accession>
<dbReference type="KEGG" id="dia:Dtpsy_0480"/>
<dbReference type="RefSeq" id="WP_012655516.1">
    <property type="nucleotide sequence ID" value="NC_011992.1"/>
</dbReference>
<dbReference type="Pfam" id="PF01590">
    <property type="entry name" value="GAF"/>
    <property type="match status" value="1"/>
</dbReference>
<feature type="domain" description="GAF" evidence="1">
    <location>
        <begin position="165"/>
        <end position="325"/>
    </location>
</feature>
<dbReference type="SUPFAM" id="SSF50475">
    <property type="entry name" value="FMN-binding split barrel"/>
    <property type="match status" value="1"/>
</dbReference>
<dbReference type="PANTHER" id="PTHR40660:SF1">
    <property type="entry name" value="5'-PHOSPHATE OXIDASE PUTATIVE DOMAIN-CONTAINING PROTEIN-RELATED"/>
    <property type="match status" value="1"/>
</dbReference>
<evidence type="ECO:0000313" key="3">
    <source>
        <dbReference type="Proteomes" id="UP000000450"/>
    </source>
</evidence>
<dbReference type="InterPro" id="IPR029016">
    <property type="entry name" value="GAF-like_dom_sf"/>
</dbReference>
<name>A0A9J9U9X2_ACIET</name>
<dbReference type="Proteomes" id="UP000000450">
    <property type="component" value="Chromosome"/>
</dbReference>
<proteinExistence type="predicted"/>
<dbReference type="AlphaFoldDB" id="A0A9J9U9X2"/>
<dbReference type="EMBL" id="CP001392">
    <property type="protein sequence ID" value="ACM31963.1"/>
    <property type="molecule type" value="Genomic_DNA"/>
</dbReference>
<dbReference type="Gene3D" id="3.30.450.40">
    <property type="match status" value="1"/>
</dbReference>
<dbReference type="Gene3D" id="2.30.110.10">
    <property type="entry name" value="Electron Transport, Fmn-binding Protein, Chain A"/>
    <property type="match status" value="1"/>
</dbReference>
<dbReference type="SUPFAM" id="SSF55781">
    <property type="entry name" value="GAF domain-like"/>
    <property type="match status" value="1"/>
</dbReference>
<dbReference type="InterPro" id="IPR011576">
    <property type="entry name" value="Pyridox_Oxase_N"/>
</dbReference>
<reference evidence="2 3" key="1">
    <citation type="journal article" date="2010" name="J. Bacteriol.">
        <title>Completed genome sequence of the anaerobic iron-oxidizing bacterium Acidovorax ebreus strain TPSY.</title>
        <authorList>
            <person name="Byrne-Bailey K.G."/>
            <person name="Weber K.A."/>
            <person name="Chair A.H."/>
            <person name="Bose S."/>
            <person name="Knox T."/>
            <person name="Spanbauer T.L."/>
            <person name="Chertkov O."/>
            <person name="Coates J.D."/>
        </authorList>
    </citation>
    <scope>NUCLEOTIDE SEQUENCE [LARGE SCALE GENOMIC DNA]</scope>
    <source>
        <strain evidence="2 3">TPSY</strain>
    </source>
</reference>
<dbReference type="InterPro" id="IPR003018">
    <property type="entry name" value="GAF"/>
</dbReference>
<dbReference type="PANTHER" id="PTHR40660">
    <property type="entry name" value="5'-PHOSPHATE OXIDASE PUTATIVE DOMAIN-CONTAINING PROTEIN-RELATED"/>
    <property type="match status" value="1"/>
</dbReference>
<keyword evidence="3" id="KW-1185">Reference proteome</keyword>
<protein>
    <submittedName>
        <fullName evidence="2">Phytochrome sensor protein</fullName>
    </submittedName>
</protein>
<dbReference type="InterPro" id="IPR012349">
    <property type="entry name" value="Split_barrel_FMN-bd"/>
</dbReference>
<dbReference type="Pfam" id="PF01243">
    <property type="entry name" value="PNPOx_N"/>
    <property type="match status" value="1"/>
</dbReference>
<organism evidence="2 3">
    <name type="scientific">Acidovorax ebreus (strain TPSY)</name>
    <name type="common">Diaphorobacter sp. (strain TPSY)</name>
    <dbReference type="NCBI Taxonomy" id="535289"/>
    <lineage>
        <taxon>Bacteria</taxon>
        <taxon>Pseudomonadati</taxon>
        <taxon>Pseudomonadota</taxon>
        <taxon>Betaproteobacteria</taxon>
        <taxon>Burkholderiales</taxon>
        <taxon>Comamonadaceae</taxon>
        <taxon>Diaphorobacter</taxon>
    </lineage>
</organism>
<sequence length="448" mass="48550">MNVPPTLRSIRACLEGAIPAIMATCAPDGTPNVAYISQVVYVDEQHVALSFQFFNKTRANILANPYASVLVLDPVTARCFRLHLRFLRTEAEGALFERMRAQLAGIASHNGMAGVFELKGSDVYAVERIEPVPGEGLAPSPAQLPRADLLGAVRLCSQRLARCTTLDELLQTLLAGLHQHLHVQHAMVLMLDAQAGHLYTVASHGYTHSGVGSEIKLGQGVIGVAAREATPVRISHMTHAALYSHAMRSSLGQSAPAHEIPYPGLPTPHSQLAVPLLSCGRTLGVLFVESPLDLQFRYPEEDALVALAGQLATAIDLLQSADEATEASQEAAPAPAPRGAPVRVRHFAVNDSVFVDDTYLIKGVAGAILWKLLRDHERTGRQDFSNRELRLDPSLRLPGVADNLEARLLLLQRRLQESDTGIHIDKTGRGRLRLRLDAPVQLEEMAGS</sequence>
<dbReference type="SMART" id="SM00065">
    <property type="entry name" value="GAF"/>
    <property type="match status" value="1"/>
</dbReference>
<evidence type="ECO:0000313" key="2">
    <source>
        <dbReference type="EMBL" id="ACM31963.1"/>
    </source>
</evidence>